<dbReference type="InterPro" id="IPR037143">
    <property type="entry name" value="4-PPantetheinyl_Trfase_dom_sf"/>
</dbReference>
<dbReference type="EC" id="2.7.8.7" evidence="8"/>
<dbReference type="InterPro" id="IPR008278">
    <property type="entry name" value="4-PPantetheinyl_Trfase_dom"/>
</dbReference>
<dbReference type="RefSeq" id="WP_193780880.1">
    <property type="nucleotide sequence ID" value="NZ_JADDOJ010000047.1"/>
</dbReference>
<comment type="caution">
    <text evidence="10">The sequence shown here is derived from an EMBL/GenBank/DDBJ whole genome shotgun (WGS) entry which is preliminary data.</text>
</comment>
<comment type="similarity">
    <text evidence="8">Belongs to the P-Pant transferase superfamily. AcpS family.</text>
</comment>
<comment type="catalytic activity">
    <reaction evidence="8">
        <text>apo-[ACP] + CoA = holo-[ACP] + adenosine 3',5'-bisphosphate + H(+)</text>
        <dbReference type="Rhea" id="RHEA:12068"/>
        <dbReference type="Rhea" id="RHEA-COMP:9685"/>
        <dbReference type="Rhea" id="RHEA-COMP:9690"/>
        <dbReference type="ChEBI" id="CHEBI:15378"/>
        <dbReference type="ChEBI" id="CHEBI:29999"/>
        <dbReference type="ChEBI" id="CHEBI:57287"/>
        <dbReference type="ChEBI" id="CHEBI:58343"/>
        <dbReference type="ChEBI" id="CHEBI:64479"/>
        <dbReference type="EC" id="2.7.8.7"/>
    </reaction>
</comment>
<evidence type="ECO:0000256" key="7">
    <source>
        <dbReference type="ARBA" id="ARBA00023160"/>
    </source>
</evidence>
<keyword evidence="6 8" id="KW-0443">Lipid metabolism</keyword>
<keyword evidence="7 8" id="KW-0275">Fatty acid biosynthesis</keyword>
<evidence type="ECO:0000313" key="10">
    <source>
        <dbReference type="EMBL" id="MBE7941340.1"/>
    </source>
</evidence>
<evidence type="ECO:0000259" key="9">
    <source>
        <dbReference type="Pfam" id="PF01648"/>
    </source>
</evidence>
<accession>A0ABR9SG63</accession>
<evidence type="ECO:0000313" key="11">
    <source>
        <dbReference type="Proteomes" id="UP000715965"/>
    </source>
</evidence>
<dbReference type="InterPro" id="IPR002582">
    <property type="entry name" value="ACPS"/>
</dbReference>
<dbReference type="Pfam" id="PF01648">
    <property type="entry name" value="ACPS"/>
    <property type="match status" value="1"/>
</dbReference>
<dbReference type="Gene3D" id="3.90.470.20">
    <property type="entry name" value="4'-phosphopantetheinyl transferase domain"/>
    <property type="match status" value="1"/>
</dbReference>
<reference evidence="10 11" key="1">
    <citation type="submission" date="2020-10" db="EMBL/GenBank/DDBJ databases">
        <title>Draft genome of Ramlibacter aquaticus LMG 30558.</title>
        <authorList>
            <person name="Props R."/>
        </authorList>
    </citation>
    <scope>NUCLEOTIDE SEQUENCE [LARGE SCALE GENOMIC DNA]</scope>
    <source>
        <strain evidence="10 11">LMG 30558</strain>
    </source>
</reference>
<dbReference type="SUPFAM" id="SSF56214">
    <property type="entry name" value="4'-phosphopantetheinyl transferase"/>
    <property type="match status" value="1"/>
</dbReference>
<keyword evidence="8" id="KW-0963">Cytoplasm</keyword>
<name>A0ABR9SG63_9BURK</name>
<keyword evidence="11" id="KW-1185">Reference proteome</keyword>
<evidence type="ECO:0000256" key="6">
    <source>
        <dbReference type="ARBA" id="ARBA00023098"/>
    </source>
</evidence>
<evidence type="ECO:0000256" key="2">
    <source>
        <dbReference type="ARBA" id="ARBA00022679"/>
    </source>
</evidence>
<evidence type="ECO:0000256" key="4">
    <source>
        <dbReference type="ARBA" id="ARBA00022832"/>
    </source>
</evidence>
<proteinExistence type="inferred from homology"/>
<dbReference type="HAMAP" id="MF_00101">
    <property type="entry name" value="AcpS"/>
    <property type="match status" value="1"/>
</dbReference>
<feature type="binding site" evidence="8">
    <location>
        <position position="16"/>
    </location>
    <ligand>
        <name>Mg(2+)</name>
        <dbReference type="ChEBI" id="CHEBI:18420"/>
    </ligand>
</feature>
<feature type="binding site" evidence="8">
    <location>
        <position position="66"/>
    </location>
    <ligand>
        <name>Mg(2+)</name>
        <dbReference type="ChEBI" id="CHEBI:18420"/>
    </ligand>
</feature>
<keyword evidence="5 8" id="KW-0460">Magnesium</keyword>
<keyword evidence="2 8" id="KW-0808">Transferase</keyword>
<evidence type="ECO:0000256" key="5">
    <source>
        <dbReference type="ARBA" id="ARBA00022842"/>
    </source>
</evidence>
<protein>
    <recommendedName>
        <fullName evidence="8">Holo-[acyl-carrier-protein] synthase</fullName>
        <shortName evidence="8">Holo-ACP synthase</shortName>
        <ecNumber evidence="8">2.7.8.7</ecNumber>
    </recommendedName>
    <alternativeName>
        <fullName evidence="8">4'-phosphopantetheinyl transferase AcpS</fullName>
    </alternativeName>
</protein>
<comment type="function">
    <text evidence="8">Transfers the 4'-phosphopantetheine moiety from coenzyme A to a Ser of acyl-carrier-protein.</text>
</comment>
<evidence type="ECO:0000256" key="8">
    <source>
        <dbReference type="HAMAP-Rule" id="MF_00101"/>
    </source>
</evidence>
<keyword evidence="1 8" id="KW-0444">Lipid biosynthesis</keyword>
<sequence length="139" mass="14798">METGIPPAPGIRVGFDLAQVSGIAGSLRSFGQRFADRLFTADEQAYALSGQGQFAQRLAARFAAKEAVIKALSLSEAGIDWRDIEVRRLPDGDCRVVLHGRVQQLADAQGVQGISLSMSHEGDIAGAFVTVTSRSIQTP</sequence>
<dbReference type="NCBIfam" id="TIGR00556">
    <property type="entry name" value="pantethn_trn"/>
    <property type="match status" value="1"/>
</dbReference>
<keyword evidence="4 8" id="KW-0276">Fatty acid metabolism</keyword>
<organism evidence="10 11">
    <name type="scientific">Ramlibacter aquaticus</name>
    <dbReference type="NCBI Taxonomy" id="2780094"/>
    <lineage>
        <taxon>Bacteria</taxon>
        <taxon>Pseudomonadati</taxon>
        <taxon>Pseudomonadota</taxon>
        <taxon>Betaproteobacteria</taxon>
        <taxon>Burkholderiales</taxon>
        <taxon>Comamonadaceae</taxon>
        <taxon>Ramlibacter</taxon>
    </lineage>
</organism>
<evidence type="ECO:0000256" key="1">
    <source>
        <dbReference type="ARBA" id="ARBA00022516"/>
    </source>
</evidence>
<dbReference type="Proteomes" id="UP000715965">
    <property type="component" value="Unassembled WGS sequence"/>
</dbReference>
<gene>
    <name evidence="8" type="primary">acpS</name>
    <name evidence="10" type="ORF">IM725_12235</name>
</gene>
<dbReference type="EMBL" id="JADDOJ010000047">
    <property type="protein sequence ID" value="MBE7941340.1"/>
    <property type="molecule type" value="Genomic_DNA"/>
</dbReference>
<comment type="cofactor">
    <cofactor evidence="8">
        <name>Mg(2+)</name>
        <dbReference type="ChEBI" id="CHEBI:18420"/>
    </cofactor>
</comment>
<dbReference type="InterPro" id="IPR004568">
    <property type="entry name" value="Ppantetheine-prot_Trfase_dom"/>
</dbReference>
<comment type="subcellular location">
    <subcellularLocation>
        <location evidence="8">Cytoplasm</location>
    </subcellularLocation>
</comment>
<keyword evidence="3 8" id="KW-0479">Metal-binding</keyword>
<evidence type="ECO:0000256" key="3">
    <source>
        <dbReference type="ARBA" id="ARBA00022723"/>
    </source>
</evidence>
<feature type="domain" description="4'-phosphopantetheinyl transferase" evidence="9">
    <location>
        <begin position="12"/>
        <end position="106"/>
    </location>
</feature>